<protein>
    <submittedName>
        <fullName evidence="2">Uncharacterized protein</fullName>
    </submittedName>
</protein>
<dbReference type="EMBL" id="BGPR01018903">
    <property type="protein sequence ID" value="GBN80452.1"/>
    <property type="molecule type" value="Genomic_DNA"/>
</dbReference>
<proteinExistence type="predicted"/>
<reference evidence="2 3" key="1">
    <citation type="journal article" date="2019" name="Sci. Rep.">
        <title>Orb-weaving spider Araneus ventricosus genome elucidates the spidroin gene catalogue.</title>
        <authorList>
            <person name="Kono N."/>
            <person name="Nakamura H."/>
            <person name="Ohtoshi R."/>
            <person name="Moran D.A.P."/>
            <person name="Shinohara A."/>
            <person name="Yoshida Y."/>
            <person name="Fujiwara M."/>
            <person name="Mori M."/>
            <person name="Tomita M."/>
            <person name="Arakawa K."/>
        </authorList>
    </citation>
    <scope>NUCLEOTIDE SEQUENCE [LARGE SCALE GENOMIC DNA]</scope>
</reference>
<sequence>PYISCLPQSTSVSPRRSRDKLLHSLKAISIENECSGYVPNSYPSHQMPLTAAFGAGDGFPVLISFRIHDSAGKWAVVGKDDWTPSGAYLLSDLRTSPPLKRSQPPQTGLRRC</sequence>
<keyword evidence="3" id="KW-1185">Reference proteome</keyword>
<evidence type="ECO:0000256" key="1">
    <source>
        <dbReference type="SAM" id="MobiDB-lite"/>
    </source>
</evidence>
<evidence type="ECO:0000313" key="2">
    <source>
        <dbReference type="EMBL" id="GBN80452.1"/>
    </source>
</evidence>
<organism evidence="2 3">
    <name type="scientific">Araneus ventricosus</name>
    <name type="common">Orbweaver spider</name>
    <name type="synonym">Epeira ventricosa</name>
    <dbReference type="NCBI Taxonomy" id="182803"/>
    <lineage>
        <taxon>Eukaryota</taxon>
        <taxon>Metazoa</taxon>
        <taxon>Ecdysozoa</taxon>
        <taxon>Arthropoda</taxon>
        <taxon>Chelicerata</taxon>
        <taxon>Arachnida</taxon>
        <taxon>Araneae</taxon>
        <taxon>Araneomorphae</taxon>
        <taxon>Entelegynae</taxon>
        <taxon>Araneoidea</taxon>
        <taxon>Araneidae</taxon>
        <taxon>Araneus</taxon>
    </lineage>
</organism>
<accession>A0A4Y2RX70</accession>
<comment type="caution">
    <text evidence="2">The sequence shown here is derived from an EMBL/GenBank/DDBJ whole genome shotgun (WGS) entry which is preliminary data.</text>
</comment>
<dbReference type="AlphaFoldDB" id="A0A4Y2RX70"/>
<feature type="region of interest" description="Disordered" evidence="1">
    <location>
        <begin position="93"/>
        <end position="112"/>
    </location>
</feature>
<gene>
    <name evidence="2" type="ORF">AVEN_139742_1</name>
</gene>
<dbReference type="Proteomes" id="UP000499080">
    <property type="component" value="Unassembled WGS sequence"/>
</dbReference>
<name>A0A4Y2RX70_ARAVE</name>
<evidence type="ECO:0000313" key="3">
    <source>
        <dbReference type="Proteomes" id="UP000499080"/>
    </source>
</evidence>
<feature type="non-terminal residue" evidence="2">
    <location>
        <position position="1"/>
    </location>
</feature>